<sequence length="50" mass="5299">MPSETPNGLQTTLPASSLRLDMPPMSALASRTKCLLFNTPDSHATGNIVD</sequence>
<protein>
    <submittedName>
        <fullName evidence="1">Uncharacterized protein</fullName>
    </submittedName>
</protein>
<reference evidence="1" key="1">
    <citation type="journal article" date="2008" name="Proc. Natl. Acad. Sci. U.S.A.">
        <title>Whole-genome comparison of disease and carriage strains provides insights into virulence evolution in Neisseria meningitidis.</title>
        <authorList>
            <person name="Schoen C."/>
            <person name="Blom J."/>
            <person name="Claus H."/>
            <person name="Schramm-Glueck A."/>
            <person name="Brandt P."/>
            <person name="Mueller T."/>
            <person name="Goesmann A."/>
            <person name="Joseph B."/>
            <person name="Konietzny S."/>
            <person name="Kurzai O."/>
            <person name="Schmitt C."/>
            <person name="Friedrich T."/>
            <person name="Linke B."/>
            <person name="Vogel U."/>
            <person name="Frosch M."/>
        </authorList>
    </citation>
    <scope>NUCLEOTIDE SEQUENCE</scope>
    <source>
        <strain evidence="1">Alpha275</strain>
    </source>
</reference>
<dbReference type="AlphaFoldDB" id="C6SL17"/>
<name>C6SL17_NEIME</name>
<gene>
    <name evidence="1" type="ORF">NMW_1638</name>
</gene>
<organism evidence="1">
    <name type="scientific">Neisseria meningitidis alpha275</name>
    <dbReference type="NCBI Taxonomy" id="295996"/>
    <lineage>
        <taxon>Bacteria</taxon>
        <taxon>Pseudomonadati</taxon>
        <taxon>Pseudomonadota</taxon>
        <taxon>Betaproteobacteria</taxon>
        <taxon>Neisseriales</taxon>
        <taxon>Neisseriaceae</taxon>
        <taxon>Neisseria</taxon>
    </lineage>
</organism>
<accession>C6SL17</accession>
<evidence type="ECO:0000313" key="1">
    <source>
        <dbReference type="EMBL" id="CBA08755.1"/>
    </source>
</evidence>
<proteinExistence type="predicted"/>
<dbReference type="EMBL" id="AM889138">
    <property type="protein sequence ID" value="CBA08755.1"/>
    <property type="molecule type" value="Genomic_DNA"/>
</dbReference>